<evidence type="ECO:0000256" key="2">
    <source>
        <dbReference type="ARBA" id="ARBA00022676"/>
    </source>
</evidence>
<comment type="similarity">
    <text evidence="1">Belongs to the glycosyltransferase 2 family.</text>
</comment>
<organism evidence="5 6">
    <name type="scientific">Fuscibacter oryzae</name>
    <dbReference type="NCBI Taxonomy" id="2803939"/>
    <lineage>
        <taxon>Bacteria</taxon>
        <taxon>Pseudomonadati</taxon>
        <taxon>Pseudomonadota</taxon>
        <taxon>Alphaproteobacteria</taxon>
        <taxon>Rhodobacterales</taxon>
        <taxon>Paracoccaceae</taxon>
        <taxon>Fuscibacter</taxon>
    </lineage>
</organism>
<proteinExistence type="inferred from homology"/>
<evidence type="ECO:0000313" key="6">
    <source>
        <dbReference type="Proteomes" id="UP000619033"/>
    </source>
</evidence>
<keyword evidence="3" id="KW-0808">Transferase</keyword>
<dbReference type="Pfam" id="PF00535">
    <property type="entry name" value="Glycos_transf_2"/>
    <property type="match status" value="1"/>
</dbReference>
<dbReference type="PANTHER" id="PTHR43179:SF12">
    <property type="entry name" value="GALACTOFURANOSYLTRANSFERASE GLFT2"/>
    <property type="match status" value="1"/>
</dbReference>
<evidence type="ECO:0000259" key="4">
    <source>
        <dbReference type="Pfam" id="PF00535"/>
    </source>
</evidence>
<dbReference type="InterPro" id="IPR001173">
    <property type="entry name" value="Glyco_trans_2-like"/>
</dbReference>
<dbReference type="AlphaFoldDB" id="A0A8J7SX77"/>
<keyword evidence="2" id="KW-0328">Glycosyltransferase</keyword>
<evidence type="ECO:0000256" key="1">
    <source>
        <dbReference type="ARBA" id="ARBA00006739"/>
    </source>
</evidence>
<dbReference type="Proteomes" id="UP000619033">
    <property type="component" value="Unassembled WGS sequence"/>
</dbReference>
<evidence type="ECO:0000313" key="5">
    <source>
        <dbReference type="EMBL" id="MBL4929679.1"/>
    </source>
</evidence>
<dbReference type="SUPFAM" id="SSF53448">
    <property type="entry name" value="Nucleotide-diphospho-sugar transferases"/>
    <property type="match status" value="1"/>
</dbReference>
<dbReference type="Gene3D" id="3.90.550.10">
    <property type="entry name" value="Spore Coat Polysaccharide Biosynthesis Protein SpsA, Chain A"/>
    <property type="match status" value="1"/>
</dbReference>
<dbReference type="InterPro" id="IPR029044">
    <property type="entry name" value="Nucleotide-diphossugar_trans"/>
</dbReference>
<dbReference type="RefSeq" id="WP_202662249.1">
    <property type="nucleotide sequence ID" value="NZ_JAESVP010000010.1"/>
</dbReference>
<name>A0A8J7SX77_9RHOB</name>
<dbReference type="PANTHER" id="PTHR43179">
    <property type="entry name" value="RHAMNOSYLTRANSFERASE WBBL"/>
    <property type="match status" value="1"/>
</dbReference>
<comment type="caution">
    <text evidence="5">The sequence shown here is derived from an EMBL/GenBank/DDBJ whole genome shotgun (WGS) entry which is preliminary data.</text>
</comment>
<reference evidence="5" key="1">
    <citation type="submission" date="2021-01" db="EMBL/GenBank/DDBJ databases">
        <title>Genome seq and assembly of Tabrizicola sp. KVB23.</title>
        <authorList>
            <person name="Chhetri G."/>
        </authorList>
    </citation>
    <scope>NUCLEOTIDE SEQUENCE</scope>
    <source>
        <strain evidence="5">KVB23</strain>
    </source>
</reference>
<dbReference type="EMBL" id="JAESVP010000010">
    <property type="protein sequence ID" value="MBL4929679.1"/>
    <property type="molecule type" value="Genomic_DNA"/>
</dbReference>
<sequence length="423" mass="46018">MTPPDASPDDASVVIVSRHRAASLARCLVALSQQDHPRFEVIVVADPEGLAAAQATGLGLKLVGFDQPNISAARNLGLAQAAAPLVAFIDDDAVAEATWLSRLVRPFHLPDVVASTGFVRGRNGISYQWRAASVDARGQDHPLEVPEEGAVLPSRPGFAVKTVGTNCAFRAAALRAVGGFDPAYRFYLDEADVNLRLGPQGLTAIVPLAQVHHGFEASPRRRADRVPTDLQEIAASTAVFLRRHAPEALGGGLALLREQQKARLDRHRKAGRLTVAEVTALLKGLEQGWADGESRALREFAPLRAVTPDLKPLADTGPRPGLVLAGRIWSRRRLLREAKLKAPQAIVTVYSLSPTPRRHSVRFDPHGFWLHQGGLFGQVLRAGPRLRLLGFGARIRLECRYWAKFRPMDAEPCREGKFIGDET</sequence>
<protein>
    <submittedName>
        <fullName evidence="5">Glycosyltransferase</fullName>
    </submittedName>
</protein>
<accession>A0A8J7SX77</accession>
<evidence type="ECO:0000256" key="3">
    <source>
        <dbReference type="ARBA" id="ARBA00022679"/>
    </source>
</evidence>
<keyword evidence="6" id="KW-1185">Reference proteome</keyword>
<feature type="domain" description="Glycosyltransferase 2-like" evidence="4">
    <location>
        <begin position="12"/>
        <end position="134"/>
    </location>
</feature>
<dbReference type="GO" id="GO:0016757">
    <property type="term" value="F:glycosyltransferase activity"/>
    <property type="evidence" value="ECO:0007669"/>
    <property type="project" value="UniProtKB-KW"/>
</dbReference>
<gene>
    <name evidence="5" type="ORF">JI744_16360</name>
</gene>